<dbReference type="GO" id="GO:0017118">
    <property type="term" value="F:lipoyltransferase activity"/>
    <property type="evidence" value="ECO:0007669"/>
    <property type="project" value="TreeGrafter"/>
</dbReference>
<dbReference type="GO" id="GO:0005737">
    <property type="term" value="C:cytoplasm"/>
    <property type="evidence" value="ECO:0007669"/>
    <property type="project" value="TreeGrafter"/>
</dbReference>
<proteinExistence type="predicted"/>
<keyword evidence="4" id="KW-1185">Reference proteome</keyword>
<dbReference type="PANTHER" id="PTHR12561">
    <property type="entry name" value="LIPOATE-PROTEIN LIGASE"/>
    <property type="match status" value="1"/>
</dbReference>
<dbReference type="RefSeq" id="WP_149487797.1">
    <property type="nucleotide sequence ID" value="NZ_CP036150.1"/>
</dbReference>
<comment type="pathway">
    <text evidence="1">Protein modification; protein lipoylation via exogenous pathway; protein N(6)-(lipoyl)lysine from lipoate: step 2/2.</text>
</comment>
<dbReference type="InterPro" id="IPR004143">
    <property type="entry name" value="BPL_LPL_catalytic"/>
</dbReference>
<protein>
    <recommendedName>
        <fullName evidence="2">BPL/LPL catalytic domain-containing protein</fullName>
    </recommendedName>
</protein>
<dbReference type="PANTHER" id="PTHR12561:SF3">
    <property type="entry name" value="LIPOYLTRANSFERASE 1, MITOCHONDRIAL"/>
    <property type="match status" value="1"/>
</dbReference>
<feature type="domain" description="BPL/LPL catalytic" evidence="2">
    <location>
        <begin position="27"/>
        <end position="214"/>
    </location>
</feature>
<sequence>MLELLVSPFNDPYLNLAIENQLLESLENEQEYLFLYVNNPSIVIGRFQNPWLECSPGNRTKTSLVRRQSGGGTVYHDIGNLNFSFIRLNDSYSRRKNLEIICEIMKECRIDLQINERYDLTVNYREKTYKVSGSAFRHKKNRAFHHGTLLISSETERLIESITPEKQKIIIKASGTSSNRSDIINLNTVLPGLTMDLVIQAFKNWFEQEKTCRIRNWSELEWSIFSKTEEVKKEYQILSSEDWILGKTPAFSQDISRLHFPETMGWQIRINKGIIEKAPQELSFLIGIHFGRTVTEEELKLKIKNTKLFGMTDDELFSGLISLIG</sequence>
<dbReference type="InterPro" id="IPR004562">
    <property type="entry name" value="LipoylTrfase_LipoateP_Ligase"/>
</dbReference>
<dbReference type="SUPFAM" id="SSF55681">
    <property type="entry name" value="Class II aaRS and biotin synthetases"/>
    <property type="match status" value="1"/>
</dbReference>
<evidence type="ECO:0000313" key="4">
    <source>
        <dbReference type="Proteomes" id="UP000324209"/>
    </source>
</evidence>
<reference evidence="3 4" key="1">
    <citation type="submission" date="2019-02" db="EMBL/GenBank/DDBJ databases">
        <title>Complete Genome Sequence and Methylome Analysis of free living Spirochaetas.</title>
        <authorList>
            <person name="Fomenkov A."/>
            <person name="Dubinina G."/>
            <person name="Leshcheva N."/>
            <person name="Mikheeva N."/>
            <person name="Grabovich M."/>
            <person name="Vincze T."/>
            <person name="Roberts R.J."/>
        </authorList>
    </citation>
    <scope>NUCLEOTIDE SEQUENCE [LARGE SCALE GENOMIC DNA]</scope>
    <source>
        <strain evidence="3 4">K2</strain>
    </source>
</reference>
<name>A0A5C1QNP4_9SPIO</name>
<dbReference type="Proteomes" id="UP000324209">
    <property type="component" value="Chromosome"/>
</dbReference>
<dbReference type="Pfam" id="PF21948">
    <property type="entry name" value="LplA-B_cat"/>
    <property type="match status" value="1"/>
</dbReference>
<evidence type="ECO:0000259" key="2">
    <source>
        <dbReference type="PROSITE" id="PS51733"/>
    </source>
</evidence>
<dbReference type="Gene3D" id="3.30.930.10">
    <property type="entry name" value="Bira Bifunctional Protein, Domain 2"/>
    <property type="match status" value="1"/>
</dbReference>
<gene>
    <name evidence="3" type="ORF">EXM22_17680</name>
</gene>
<accession>A0A5C1QNP4</accession>
<dbReference type="PROSITE" id="PS51733">
    <property type="entry name" value="BPL_LPL_CATALYTIC"/>
    <property type="match status" value="1"/>
</dbReference>
<organism evidence="3 4">
    <name type="scientific">Oceanispirochaeta crateris</name>
    <dbReference type="NCBI Taxonomy" id="2518645"/>
    <lineage>
        <taxon>Bacteria</taxon>
        <taxon>Pseudomonadati</taxon>
        <taxon>Spirochaetota</taxon>
        <taxon>Spirochaetia</taxon>
        <taxon>Spirochaetales</taxon>
        <taxon>Spirochaetaceae</taxon>
        <taxon>Oceanispirochaeta</taxon>
    </lineage>
</organism>
<dbReference type="EMBL" id="CP036150">
    <property type="protein sequence ID" value="QEN09725.1"/>
    <property type="molecule type" value="Genomic_DNA"/>
</dbReference>
<evidence type="ECO:0000256" key="1">
    <source>
        <dbReference type="ARBA" id="ARBA00005085"/>
    </source>
</evidence>
<dbReference type="UniPathway" id="UPA00537">
    <property type="reaction ID" value="UER00595"/>
</dbReference>
<evidence type="ECO:0000313" key="3">
    <source>
        <dbReference type="EMBL" id="QEN09725.1"/>
    </source>
</evidence>
<dbReference type="GO" id="GO:0009249">
    <property type="term" value="P:protein lipoylation"/>
    <property type="evidence" value="ECO:0007669"/>
    <property type="project" value="InterPro"/>
</dbReference>
<dbReference type="InterPro" id="IPR045864">
    <property type="entry name" value="aa-tRNA-synth_II/BPL/LPL"/>
</dbReference>
<dbReference type="CDD" id="cd16443">
    <property type="entry name" value="LplA"/>
    <property type="match status" value="1"/>
</dbReference>
<dbReference type="KEGG" id="ock:EXM22_17680"/>
<dbReference type="OrthoDB" id="9788148at2"/>
<dbReference type="AlphaFoldDB" id="A0A5C1QNP4"/>